<gene>
    <name evidence="5" type="ORF">GWO12_05980</name>
</gene>
<evidence type="ECO:0000256" key="1">
    <source>
        <dbReference type="ARBA" id="ARBA00023015"/>
    </source>
</evidence>
<evidence type="ECO:0000313" key="5">
    <source>
        <dbReference type="EMBL" id="NIR74646.1"/>
    </source>
</evidence>
<reference evidence="5 6" key="1">
    <citation type="submission" date="2020-01" db="EMBL/GenBank/DDBJ databases">
        <title>Genomes assembled from Gulf of Kutch pelagic sediment metagenomes.</title>
        <authorList>
            <person name="Chandrashekar M."/>
            <person name="Mahajan M.S."/>
            <person name="Dave K.J."/>
            <person name="Vatsa P."/>
            <person name="Nathani N.M."/>
        </authorList>
    </citation>
    <scope>NUCLEOTIDE SEQUENCE [LARGE SCALE GENOMIC DNA]</scope>
    <source>
        <strain evidence="5">KS3-K002</strain>
    </source>
</reference>
<keyword evidence="2" id="KW-0238">DNA-binding</keyword>
<dbReference type="SMART" id="SM00345">
    <property type="entry name" value="HTH_GNTR"/>
    <property type="match status" value="1"/>
</dbReference>
<dbReference type="InterPro" id="IPR036390">
    <property type="entry name" value="WH_DNA-bd_sf"/>
</dbReference>
<evidence type="ECO:0000259" key="4">
    <source>
        <dbReference type="PROSITE" id="PS50949"/>
    </source>
</evidence>
<dbReference type="GO" id="GO:0003700">
    <property type="term" value="F:DNA-binding transcription factor activity"/>
    <property type="evidence" value="ECO:0007669"/>
    <property type="project" value="InterPro"/>
</dbReference>
<dbReference type="PANTHER" id="PTHR38445">
    <property type="entry name" value="HTH-TYPE TRANSCRIPTIONAL REPRESSOR YTRA"/>
    <property type="match status" value="1"/>
</dbReference>
<proteinExistence type="predicted"/>
<dbReference type="PROSITE" id="PS50949">
    <property type="entry name" value="HTH_GNTR"/>
    <property type="match status" value="1"/>
</dbReference>
<dbReference type="GO" id="GO:0003677">
    <property type="term" value="F:DNA binding"/>
    <property type="evidence" value="ECO:0007669"/>
    <property type="project" value="UniProtKB-KW"/>
</dbReference>
<feature type="domain" description="HTH gntR-type" evidence="4">
    <location>
        <begin position="11"/>
        <end position="79"/>
    </location>
</feature>
<dbReference type="InterPro" id="IPR000524">
    <property type="entry name" value="Tscrpt_reg_HTH_GntR"/>
</dbReference>
<accession>A0AAE4Z9I2</accession>
<dbReference type="CDD" id="cd07377">
    <property type="entry name" value="WHTH_GntR"/>
    <property type="match status" value="1"/>
</dbReference>
<evidence type="ECO:0000256" key="2">
    <source>
        <dbReference type="ARBA" id="ARBA00023125"/>
    </source>
</evidence>
<dbReference type="AlphaFoldDB" id="A0AAE4Z9I2"/>
<dbReference type="InterPro" id="IPR036388">
    <property type="entry name" value="WH-like_DNA-bd_sf"/>
</dbReference>
<dbReference type="Pfam" id="PF00392">
    <property type="entry name" value="GntR"/>
    <property type="match status" value="1"/>
</dbReference>
<organism evidence="5 6">
    <name type="scientific">Candidatus Kutchimonas denitrificans</name>
    <dbReference type="NCBI Taxonomy" id="3056748"/>
    <lineage>
        <taxon>Bacteria</taxon>
        <taxon>Pseudomonadati</taxon>
        <taxon>Gemmatimonadota</taxon>
        <taxon>Gemmatimonadia</taxon>
        <taxon>Candidatus Palauibacterales</taxon>
        <taxon>Candidatus Palauibacteraceae</taxon>
        <taxon>Candidatus Kutchimonas</taxon>
    </lineage>
</organism>
<comment type="caution">
    <text evidence="5">The sequence shown here is derived from an EMBL/GenBank/DDBJ whole genome shotgun (WGS) entry which is preliminary data.</text>
</comment>
<dbReference type="Gene3D" id="1.10.10.10">
    <property type="entry name" value="Winged helix-like DNA-binding domain superfamily/Winged helix DNA-binding domain"/>
    <property type="match status" value="1"/>
</dbReference>
<sequence length="125" mass="13620">MFSQIDPRSPIPLYEQIATRIRVAVAAAELRPGDALPSVRGLAKRLRVNPATVVQAYRELEGDGFVEMRQGAGTFVREIGPALRTRARADQARRLVRAVLEEAAVLGLNGQEIMGALQSELGEKV</sequence>
<keyword evidence="3" id="KW-0804">Transcription</keyword>
<dbReference type="Proteomes" id="UP000702544">
    <property type="component" value="Unassembled WGS sequence"/>
</dbReference>
<dbReference type="EMBL" id="JAACAK010000046">
    <property type="protein sequence ID" value="NIR74646.1"/>
    <property type="molecule type" value="Genomic_DNA"/>
</dbReference>
<protein>
    <submittedName>
        <fullName evidence="5">GntR family transcriptional regulator</fullName>
    </submittedName>
</protein>
<dbReference type="PANTHER" id="PTHR38445:SF9">
    <property type="entry name" value="HTH-TYPE TRANSCRIPTIONAL REPRESSOR YTRA"/>
    <property type="match status" value="1"/>
</dbReference>
<dbReference type="SUPFAM" id="SSF46785">
    <property type="entry name" value="Winged helix' DNA-binding domain"/>
    <property type="match status" value="1"/>
</dbReference>
<evidence type="ECO:0000313" key="6">
    <source>
        <dbReference type="Proteomes" id="UP000702544"/>
    </source>
</evidence>
<name>A0AAE4Z9I2_9BACT</name>
<keyword evidence="1" id="KW-0805">Transcription regulation</keyword>
<evidence type="ECO:0000256" key="3">
    <source>
        <dbReference type="ARBA" id="ARBA00023163"/>
    </source>
</evidence>